<dbReference type="SUPFAM" id="SSF46894">
    <property type="entry name" value="C-terminal effector domain of the bipartite response regulators"/>
    <property type="match status" value="1"/>
</dbReference>
<dbReference type="InterPro" id="IPR001867">
    <property type="entry name" value="OmpR/PhoB-type_DNA-bd"/>
</dbReference>
<dbReference type="CDD" id="cd17620">
    <property type="entry name" value="REC_OmpR_KdpE-like"/>
    <property type="match status" value="1"/>
</dbReference>
<dbReference type="Gene3D" id="3.40.50.2300">
    <property type="match status" value="1"/>
</dbReference>
<dbReference type="RefSeq" id="WP_167298651.1">
    <property type="nucleotide sequence ID" value="NZ_JAASQV010000001.1"/>
</dbReference>
<evidence type="ECO:0000313" key="6">
    <source>
        <dbReference type="EMBL" id="NIJ64265.1"/>
    </source>
</evidence>
<dbReference type="GO" id="GO:0000156">
    <property type="term" value="F:phosphorelay response regulator activity"/>
    <property type="evidence" value="ECO:0007669"/>
    <property type="project" value="TreeGrafter"/>
</dbReference>
<dbReference type="GO" id="GO:0032993">
    <property type="term" value="C:protein-DNA complex"/>
    <property type="evidence" value="ECO:0007669"/>
    <property type="project" value="TreeGrafter"/>
</dbReference>
<dbReference type="PANTHER" id="PTHR48111:SF50">
    <property type="entry name" value="KDP OPERON TRANSCRIPTIONAL REGULATORY PROTEIN KDPE"/>
    <property type="match status" value="1"/>
</dbReference>
<dbReference type="SUPFAM" id="SSF52172">
    <property type="entry name" value="CheY-like"/>
    <property type="match status" value="1"/>
</dbReference>
<dbReference type="GO" id="GO:0000976">
    <property type="term" value="F:transcription cis-regulatory region binding"/>
    <property type="evidence" value="ECO:0007669"/>
    <property type="project" value="TreeGrafter"/>
</dbReference>
<keyword evidence="7" id="KW-1185">Reference proteome</keyword>
<evidence type="ECO:0000256" key="2">
    <source>
        <dbReference type="PROSITE-ProRule" id="PRU00169"/>
    </source>
</evidence>
<dbReference type="CDD" id="cd00383">
    <property type="entry name" value="trans_reg_C"/>
    <property type="match status" value="1"/>
</dbReference>
<evidence type="ECO:0000259" key="5">
    <source>
        <dbReference type="PROSITE" id="PS51755"/>
    </source>
</evidence>
<dbReference type="Gene3D" id="6.10.250.690">
    <property type="match status" value="1"/>
</dbReference>
<proteinExistence type="predicted"/>
<evidence type="ECO:0000256" key="3">
    <source>
        <dbReference type="PROSITE-ProRule" id="PRU01091"/>
    </source>
</evidence>
<feature type="modified residue" description="4-aspartylphosphate" evidence="2">
    <location>
        <position position="54"/>
    </location>
</feature>
<dbReference type="SMART" id="SM00862">
    <property type="entry name" value="Trans_reg_C"/>
    <property type="match status" value="1"/>
</dbReference>
<protein>
    <submittedName>
        <fullName evidence="6">Two-component system KDP operon response regulator KdpE</fullName>
    </submittedName>
</protein>
<organism evidence="6 7">
    <name type="scientific">Sphingomonas leidyi</name>
    <dbReference type="NCBI Taxonomy" id="68569"/>
    <lineage>
        <taxon>Bacteria</taxon>
        <taxon>Pseudomonadati</taxon>
        <taxon>Pseudomonadota</taxon>
        <taxon>Alphaproteobacteria</taxon>
        <taxon>Sphingomonadales</taxon>
        <taxon>Sphingomonadaceae</taxon>
        <taxon>Sphingomonas</taxon>
    </lineage>
</organism>
<feature type="domain" description="OmpR/PhoB-type" evidence="5">
    <location>
        <begin position="131"/>
        <end position="230"/>
    </location>
</feature>
<evidence type="ECO:0000256" key="1">
    <source>
        <dbReference type="ARBA" id="ARBA00023125"/>
    </source>
</evidence>
<dbReference type="PROSITE" id="PS50110">
    <property type="entry name" value="RESPONSE_REGULATORY"/>
    <property type="match status" value="1"/>
</dbReference>
<dbReference type="Proteomes" id="UP000564677">
    <property type="component" value="Unassembled WGS sequence"/>
</dbReference>
<feature type="DNA-binding region" description="OmpR/PhoB-type" evidence="3">
    <location>
        <begin position="131"/>
        <end position="230"/>
    </location>
</feature>
<name>A0A7X5UXU6_9SPHN</name>
<sequence>MIKPRILIVEDEADIRRFVRLALEKEGMNVFETATAEHARIDAASRKPDLFIVDLGLPDDDGKTLIRELRGWVSSPILVLSAREHETEKVEALDAGADDYLVKPFGVPELLARVRAQLRRSSIVSNGAAASSIVRFGDVTVDLATHEILRFGEAVHLTPIEFRLLSALIRGHGKVITHRQLLMEVWGPGYSERPHYIRIYMAQLRQKLEDDPSQPHHLITELQVGYRLSGLEISEGSTPPSNSTV</sequence>
<evidence type="ECO:0000259" key="4">
    <source>
        <dbReference type="PROSITE" id="PS50110"/>
    </source>
</evidence>
<dbReference type="InterPro" id="IPR001789">
    <property type="entry name" value="Sig_transdc_resp-reg_receiver"/>
</dbReference>
<dbReference type="InterPro" id="IPR039420">
    <property type="entry name" value="WalR-like"/>
</dbReference>
<dbReference type="SMART" id="SM00448">
    <property type="entry name" value="REC"/>
    <property type="match status" value="1"/>
</dbReference>
<keyword evidence="1 3" id="KW-0238">DNA-binding</keyword>
<reference evidence="6 7" key="1">
    <citation type="submission" date="2020-03" db="EMBL/GenBank/DDBJ databases">
        <title>Genomic Encyclopedia of Type Strains, Phase IV (KMG-IV): sequencing the most valuable type-strain genomes for metagenomic binning, comparative biology and taxonomic classification.</title>
        <authorList>
            <person name="Goeker M."/>
        </authorList>
    </citation>
    <scope>NUCLEOTIDE SEQUENCE [LARGE SCALE GENOMIC DNA]</scope>
    <source>
        <strain evidence="6 7">DSM 4733</strain>
    </source>
</reference>
<comment type="caution">
    <text evidence="6">The sequence shown here is derived from an EMBL/GenBank/DDBJ whole genome shotgun (WGS) entry which is preliminary data.</text>
</comment>
<dbReference type="InterPro" id="IPR036388">
    <property type="entry name" value="WH-like_DNA-bd_sf"/>
</dbReference>
<accession>A0A7X5UXU6</accession>
<dbReference type="GO" id="GO:0006355">
    <property type="term" value="P:regulation of DNA-templated transcription"/>
    <property type="evidence" value="ECO:0007669"/>
    <property type="project" value="InterPro"/>
</dbReference>
<dbReference type="PANTHER" id="PTHR48111">
    <property type="entry name" value="REGULATOR OF RPOS"/>
    <property type="match status" value="1"/>
</dbReference>
<dbReference type="Pfam" id="PF00072">
    <property type="entry name" value="Response_reg"/>
    <property type="match status" value="1"/>
</dbReference>
<dbReference type="FunFam" id="1.10.10.10:FF:000210">
    <property type="entry name" value="Winged-helix transcriptional response regulator KdpE"/>
    <property type="match status" value="1"/>
</dbReference>
<dbReference type="Pfam" id="PF00486">
    <property type="entry name" value="Trans_reg_C"/>
    <property type="match status" value="1"/>
</dbReference>
<dbReference type="InterPro" id="IPR016032">
    <property type="entry name" value="Sig_transdc_resp-reg_C-effctor"/>
</dbReference>
<dbReference type="EMBL" id="JAASQV010000001">
    <property type="protein sequence ID" value="NIJ64265.1"/>
    <property type="molecule type" value="Genomic_DNA"/>
</dbReference>
<dbReference type="Gene3D" id="1.10.10.10">
    <property type="entry name" value="Winged helix-like DNA-binding domain superfamily/Winged helix DNA-binding domain"/>
    <property type="match status" value="1"/>
</dbReference>
<dbReference type="AlphaFoldDB" id="A0A7X5UXU6"/>
<keyword evidence="2" id="KW-0597">Phosphoprotein</keyword>
<dbReference type="InterPro" id="IPR011006">
    <property type="entry name" value="CheY-like_superfamily"/>
</dbReference>
<gene>
    <name evidence="6" type="ORF">FHR20_001196</name>
</gene>
<dbReference type="PROSITE" id="PS51755">
    <property type="entry name" value="OMPR_PHOB"/>
    <property type="match status" value="1"/>
</dbReference>
<dbReference type="GO" id="GO:0005829">
    <property type="term" value="C:cytosol"/>
    <property type="evidence" value="ECO:0007669"/>
    <property type="project" value="TreeGrafter"/>
</dbReference>
<feature type="domain" description="Response regulatory" evidence="4">
    <location>
        <begin position="5"/>
        <end position="118"/>
    </location>
</feature>
<evidence type="ECO:0000313" key="7">
    <source>
        <dbReference type="Proteomes" id="UP000564677"/>
    </source>
</evidence>